<dbReference type="EMBL" id="VSSQ01000092">
    <property type="protein sequence ID" value="MPL75868.1"/>
    <property type="molecule type" value="Genomic_DNA"/>
</dbReference>
<name>A0A644UA86_9ZZZZ</name>
<evidence type="ECO:0000313" key="1">
    <source>
        <dbReference type="EMBL" id="MPL75868.1"/>
    </source>
</evidence>
<gene>
    <name evidence="1" type="ORF">SDC9_21706</name>
</gene>
<reference evidence="1" key="1">
    <citation type="submission" date="2019-08" db="EMBL/GenBank/DDBJ databases">
        <authorList>
            <person name="Kucharzyk K."/>
            <person name="Murdoch R.W."/>
            <person name="Higgins S."/>
            <person name="Loffler F."/>
        </authorList>
    </citation>
    <scope>NUCLEOTIDE SEQUENCE</scope>
</reference>
<dbReference type="AlphaFoldDB" id="A0A644UA86"/>
<comment type="caution">
    <text evidence="1">The sequence shown here is derived from an EMBL/GenBank/DDBJ whole genome shotgun (WGS) entry which is preliminary data.</text>
</comment>
<proteinExistence type="predicted"/>
<sequence>MDAQETNFGMDGHFKLSGILVVENGIPIKKRIFSGKIYKHDKEILEKYSILERKDVGVWSFGLYELNFPTWSRYMLAKIKTIRKSGWSFAKTSHLLSFAKVFKDLEFDKDVLALGERKEKKSSHKTIALLKEEGRKVLRILETEEIKVAKYYFLLVKKVRETAL</sequence>
<protein>
    <submittedName>
        <fullName evidence="1">Uncharacterized protein</fullName>
    </submittedName>
</protein>
<organism evidence="1">
    <name type="scientific">bioreactor metagenome</name>
    <dbReference type="NCBI Taxonomy" id="1076179"/>
    <lineage>
        <taxon>unclassified sequences</taxon>
        <taxon>metagenomes</taxon>
        <taxon>ecological metagenomes</taxon>
    </lineage>
</organism>
<accession>A0A644UA86</accession>